<dbReference type="PANTHER" id="PTHR32432:SF3">
    <property type="entry name" value="ETHANOLAMINE UTILIZATION PROTEIN EUTJ"/>
    <property type="match status" value="1"/>
</dbReference>
<dbReference type="PANTHER" id="PTHR32432">
    <property type="entry name" value="CELL DIVISION PROTEIN FTSA-RELATED"/>
    <property type="match status" value="1"/>
</dbReference>
<dbReference type="EMBL" id="JAPFPW010000012">
    <property type="protein sequence ID" value="MCW7754465.1"/>
    <property type="molecule type" value="Genomic_DNA"/>
</dbReference>
<evidence type="ECO:0000313" key="3">
    <source>
        <dbReference type="EMBL" id="MCW7754465.1"/>
    </source>
</evidence>
<dbReference type="InterPro" id="IPR050696">
    <property type="entry name" value="FtsA/MreB"/>
</dbReference>
<evidence type="ECO:0000256" key="2">
    <source>
        <dbReference type="SAM" id="Phobius"/>
    </source>
</evidence>
<gene>
    <name evidence="3" type="ORF">OOT00_10760</name>
</gene>
<keyword evidence="2" id="KW-0812">Transmembrane</keyword>
<evidence type="ECO:0008006" key="5">
    <source>
        <dbReference type="Google" id="ProtNLM"/>
    </source>
</evidence>
<evidence type="ECO:0000256" key="1">
    <source>
        <dbReference type="SAM" id="MobiDB-lite"/>
    </source>
</evidence>
<protein>
    <recommendedName>
        <fullName evidence="5">Competence protein A</fullName>
    </recommendedName>
</protein>
<proteinExistence type="predicted"/>
<dbReference type="SUPFAM" id="SSF53067">
    <property type="entry name" value="Actin-like ATPase domain"/>
    <property type="match status" value="1"/>
</dbReference>
<dbReference type="Gene3D" id="3.30.1490.300">
    <property type="match status" value="1"/>
</dbReference>
<keyword evidence="4" id="KW-1185">Reference proteome</keyword>
<dbReference type="Proteomes" id="UP001209681">
    <property type="component" value="Unassembled WGS sequence"/>
</dbReference>
<comment type="caution">
    <text evidence="3">The sequence shown here is derived from an EMBL/GenBank/DDBJ whole genome shotgun (WGS) entry which is preliminary data.</text>
</comment>
<keyword evidence="2" id="KW-1133">Transmembrane helix</keyword>
<name>A0ABT3NAH2_9BACT</name>
<accession>A0ABT3NAH2</accession>
<reference evidence="3 4" key="1">
    <citation type="submission" date="2022-11" db="EMBL/GenBank/DDBJ databases">
        <title>Desulfobotulus tamanensis H1 sp. nov. - anaerobic, alkaliphilic, sulphate reducing bacterium isolated from terrestrial mud volcano.</title>
        <authorList>
            <person name="Frolova A."/>
            <person name="Merkel A.Y."/>
            <person name="Slobodkin A.I."/>
        </authorList>
    </citation>
    <scope>NUCLEOTIDE SEQUENCE [LARGE SCALE GENOMIC DNA]</scope>
    <source>
        <strain evidence="3 4">H1</strain>
    </source>
</reference>
<dbReference type="RefSeq" id="WP_265425383.1">
    <property type="nucleotide sequence ID" value="NZ_JAPFPW010000012.1"/>
</dbReference>
<sequence>MNFLNQGVDVTSFRNLSATEKLLERIRSDAAAPSPLRRISDPMEGTPPFRGKGRPTLGISFSQDAIYMVEACRDRRGKLFTRYSRTELSVSPNLDDSQFGGVLEKALASFAGKKKEARIWVLMGAADVEVRLLSLAPATDDELSVAVYWGLKKELGQELPNDLIYDYALVGRRMDGGYPRLEVVTCFANRKVLDPLRNLFETLGYPLSGITVASFALENLLREGRVGSSEESSCFLYVGDGWSRIDIYYKNRLRLSRDIKTGFNSLVEVMQEEMQAVMRAAGEMLEPSAALVSSIVALVVEGDEARWQMNGRDYAIPNRRVRELSNPVVTRLVRQVERTLEYFALNFKAEPVSQVFLTGEMVRNPRMVHALSRSFALPVKVLNVFQPEDFSGFLSPPDSAWEQDQMIPAAGLALSSGMTPNLYCTWKEKQLARRNRRLTAAICLGGLLVLGLMGGFTAVKKMQTKAQLLSNLRTEEQLTRYSTSLNPEMIRKLHEKVETKRADEARRVERYFPLAVIGEVLRRTPETVLVERVLWERNATGSRQEPCRTELEGRILLQEGGPAMENILAGYALELSRASFVTGTRIRRQILRENGRLLAFTLSVDCHGDRKP</sequence>
<evidence type="ECO:0000313" key="4">
    <source>
        <dbReference type="Proteomes" id="UP001209681"/>
    </source>
</evidence>
<dbReference type="InterPro" id="IPR043129">
    <property type="entry name" value="ATPase_NBD"/>
</dbReference>
<feature type="region of interest" description="Disordered" evidence="1">
    <location>
        <begin position="35"/>
        <end position="54"/>
    </location>
</feature>
<organism evidence="3 4">
    <name type="scientific">Desulfobotulus pelophilus</name>
    <dbReference type="NCBI Taxonomy" id="2823377"/>
    <lineage>
        <taxon>Bacteria</taxon>
        <taxon>Pseudomonadati</taxon>
        <taxon>Thermodesulfobacteriota</taxon>
        <taxon>Desulfobacteria</taxon>
        <taxon>Desulfobacterales</taxon>
        <taxon>Desulfobacteraceae</taxon>
        <taxon>Desulfobotulus</taxon>
    </lineage>
</organism>
<feature type="transmembrane region" description="Helical" evidence="2">
    <location>
        <begin position="438"/>
        <end position="459"/>
    </location>
</feature>
<keyword evidence="2" id="KW-0472">Membrane</keyword>
<dbReference type="Gene3D" id="3.30.420.40">
    <property type="match status" value="2"/>
</dbReference>